<dbReference type="InterPro" id="IPR009081">
    <property type="entry name" value="PP-bd_ACP"/>
</dbReference>
<dbReference type="Pfam" id="PF00550">
    <property type="entry name" value="PP-binding"/>
    <property type="match status" value="1"/>
</dbReference>
<sequence length="106" mass="11197">MGQSSSDEWPTRVKRIIVDVLDLGIDPGELADDLSLYSSVLKMDSMTLLHLLVTFEGEFGFEIDDEDVMNANLDTVGSLVGLVADVARRSRSAVAAGGPANDGLGG</sequence>
<organism evidence="2 3">
    <name type="scientific">Streptomyces daghestanicus</name>
    <dbReference type="NCBI Taxonomy" id="66885"/>
    <lineage>
        <taxon>Bacteria</taxon>
        <taxon>Bacillati</taxon>
        <taxon>Actinomycetota</taxon>
        <taxon>Actinomycetes</taxon>
        <taxon>Kitasatosporales</taxon>
        <taxon>Streptomycetaceae</taxon>
        <taxon>Streptomyces</taxon>
    </lineage>
</organism>
<protein>
    <recommendedName>
        <fullName evidence="1">Carrier domain-containing protein</fullName>
    </recommendedName>
</protein>
<keyword evidence="3" id="KW-1185">Reference proteome</keyword>
<gene>
    <name evidence="2" type="ORF">Sdagh_50980</name>
</gene>
<evidence type="ECO:0000259" key="1">
    <source>
        <dbReference type="PROSITE" id="PS50075"/>
    </source>
</evidence>
<dbReference type="SUPFAM" id="SSF47336">
    <property type="entry name" value="ACP-like"/>
    <property type="match status" value="1"/>
</dbReference>
<evidence type="ECO:0000313" key="3">
    <source>
        <dbReference type="Proteomes" id="UP001052655"/>
    </source>
</evidence>
<name>A0ABQ3Q7X2_9ACTN</name>
<dbReference type="EMBL" id="BNDX01000013">
    <property type="protein sequence ID" value="GHI33368.1"/>
    <property type="molecule type" value="Genomic_DNA"/>
</dbReference>
<comment type="caution">
    <text evidence="2">The sequence shown here is derived from an EMBL/GenBank/DDBJ whole genome shotgun (WGS) entry which is preliminary data.</text>
</comment>
<accession>A0ABQ3Q7X2</accession>
<evidence type="ECO:0000313" key="2">
    <source>
        <dbReference type="EMBL" id="GHI33368.1"/>
    </source>
</evidence>
<dbReference type="InterPro" id="IPR036736">
    <property type="entry name" value="ACP-like_sf"/>
</dbReference>
<feature type="domain" description="Carrier" evidence="1">
    <location>
        <begin position="7"/>
        <end position="87"/>
    </location>
</feature>
<proteinExistence type="predicted"/>
<dbReference type="RefSeq" id="WP_190078651.1">
    <property type="nucleotide sequence ID" value="NZ_BMTC01000052.1"/>
</dbReference>
<dbReference type="Gene3D" id="1.10.1200.10">
    <property type="entry name" value="ACP-like"/>
    <property type="match status" value="1"/>
</dbReference>
<dbReference type="PROSITE" id="PS50075">
    <property type="entry name" value="CARRIER"/>
    <property type="match status" value="1"/>
</dbReference>
<dbReference type="Proteomes" id="UP001052655">
    <property type="component" value="Unassembled WGS sequence"/>
</dbReference>
<reference evidence="2" key="1">
    <citation type="submission" date="2024-05" db="EMBL/GenBank/DDBJ databases">
        <title>Whole genome shotgun sequence of Streptomyces daghestanicus NBRC 12762.</title>
        <authorList>
            <person name="Komaki H."/>
            <person name="Tamura T."/>
        </authorList>
    </citation>
    <scope>NUCLEOTIDE SEQUENCE</scope>
    <source>
        <strain evidence="2">NBRC 12762</strain>
    </source>
</reference>